<dbReference type="InterPro" id="IPR006311">
    <property type="entry name" value="TAT_signal"/>
</dbReference>
<proteinExistence type="predicted"/>
<reference evidence="7 8" key="1">
    <citation type="journal article" date="2010" name="Stand. Genomic Sci.">
        <title>Complete genome sequence of Geodermatophilus obscurus type strain (G-20).</title>
        <authorList>
            <person name="Ivanova N."/>
            <person name="Sikorski J."/>
            <person name="Jando M."/>
            <person name="Munk C."/>
            <person name="Lapidus A."/>
            <person name="Glavina Del Rio T."/>
            <person name="Copeland A."/>
            <person name="Tice H."/>
            <person name="Cheng J.-F."/>
            <person name="Lucas S."/>
            <person name="Chen F."/>
            <person name="Nolan M."/>
            <person name="Bruce D."/>
            <person name="Goodwin L."/>
            <person name="Pitluck S."/>
            <person name="Mavromatis K."/>
            <person name="Mikhailova N."/>
            <person name="Pati A."/>
            <person name="Chen A."/>
            <person name="Palaniappan K."/>
            <person name="Land M."/>
            <person name="Hauser L."/>
            <person name="Chang Y.-J."/>
            <person name="Jeffries C.D."/>
            <person name="Meincke L."/>
            <person name="Brettin T."/>
            <person name="Detter J.C."/>
            <person name="Detter J.C."/>
            <person name="Rohde M."/>
            <person name="Goeker M."/>
            <person name="Bristow J."/>
            <person name="Eisen J.A."/>
            <person name="Markowitz V."/>
            <person name="Hugenholtz P."/>
            <person name="Kyrpides N.C."/>
            <person name="Klenk H.-P."/>
        </authorList>
    </citation>
    <scope>NUCLEOTIDE SEQUENCE [LARGE SCALE GENOMIC DNA]</scope>
    <source>
        <strain evidence="8">ATCC 25078 / DSM 43160 / JCM 3152 / KCC A-0152 / KCTC 9177 / NBRC 13315 / NRRL B-3577 / G-20</strain>
    </source>
</reference>
<dbReference type="Pfam" id="PF01943">
    <property type="entry name" value="Polysacc_synt"/>
    <property type="match status" value="1"/>
</dbReference>
<dbReference type="RefSeq" id="WP_012946632.1">
    <property type="nucleotide sequence ID" value="NC_013757.1"/>
</dbReference>
<dbReference type="InterPro" id="IPR002797">
    <property type="entry name" value="Polysacc_synth"/>
</dbReference>
<dbReference type="Proteomes" id="UP000001382">
    <property type="component" value="Chromosome"/>
</dbReference>
<dbReference type="PANTHER" id="PTHR30250">
    <property type="entry name" value="PST FAMILY PREDICTED COLANIC ACID TRANSPORTER"/>
    <property type="match status" value="1"/>
</dbReference>
<comment type="subcellular location">
    <subcellularLocation>
        <location evidence="1">Cell membrane</location>
        <topology evidence="1">Multi-pass membrane protein</topology>
    </subcellularLocation>
</comment>
<keyword evidence="5 6" id="KW-0472">Membrane</keyword>
<protein>
    <submittedName>
        <fullName evidence="7">Polysaccharide biosynthesis protein</fullName>
    </submittedName>
</protein>
<keyword evidence="3 6" id="KW-0812">Transmembrane</keyword>
<reference evidence="8" key="2">
    <citation type="submission" date="2010-01" db="EMBL/GenBank/DDBJ databases">
        <title>The complete genome of Geodermatophilus obscurus DSM 43160.</title>
        <authorList>
            <consortium name="US DOE Joint Genome Institute (JGI-PGF)"/>
            <person name="Lucas S."/>
            <person name="Copeland A."/>
            <person name="Lapidus A."/>
            <person name="Glavina del Rio T."/>
            <person name="Dalin E."/>
            <person name="Tice H."/>
            <person name="Bruce D."/>
            <person name="Goodwin L."/>
            <person name="Pitluck S."/>
            <person name="Kyrpides N."/>
            <person name="Mavromatis K."/>
            <person name="Ivanova N."/>
            <person name="Munk A.C."/>
            <person name="Brettin T."/>
            <person name="Detter J.C."/>
            <person name="Han C."/>
            <person name="Larimer F."/>
            <person name="Land M."/>
            <person name="Hauser L."/>
            <person name="Markowitz V."/>
            <person name="Cheng J.-F."/>
            <person name="Hugenholtz P."/>
            <person name="Woyke T."/>
            <person name="Wu D."/>
            <person name="Jando M."/>
            <person name="Schneider S."/>
            <person name="Klenk H.-P."/>
            <person name="Eisen J.A."/>
        </authorList>
    </citation>
    <scope>NUCLEOTIDE SEQUENCE [LARGE SCALE GENOMIC DNA]</scope>
    <source>
        <strain evidence="8">ATCC 25078 / DSM 43160 / JCM 3152 / KCC A-0152 / KCTC 9177 / NBRC 13315 / NRRL B-3577 / G-20</strain>
    </source>
</reference>
<keyword evidence="8" id="KW-1185">Reference proteome</keyword>
<dbReference type="EMBL" id="CP001867">
    <property type="protein sequence ID" value="ADB73191.1"/>
    <property type="molecule type" value="Genomic_DNA"/>
</dbReference>
<name>D2S580_GEOOG</name>
<gene>
    <name evidence="7" type="ordered locus">Gobs_0406</name>
</gene>
<evidence type="ECO:0000256" key="3">
    <source>
        <dbReference type="ARBA" id="ARBA00022692"/>
    </source>
</evidence>
<dbReference type="KEGG" id="gob:Gobs_0406"/>
<sequence length="458" mass="47192">MSDAPGGPGASLRRAVLLTSASSALVPLAGLLTQPVLARALGATGRGEMAAAIVPAVLAGSVATLGLPDALTYLAAKRPWTVRRALAWSALLSVAMGILCFFVAWALLPFLSDGDAALGRLMLLAMALSIPMLIVGALRGAAMGHQMWGAVALESIVTTSLRVLVFVGLWLSGDLTPLIGVLVTFLAPAVAGLCYWPLLRKPPGVAAESVHGDAERVLVPLVSYGGRTWFGSVASMLAATIHQILMTPLASVRDLGLYSVAATVMDVPVIFSRAVAGALQGVNSKTSNADQVATACRVTTLLGLVGCVVLGLSAPLWMVPLFGESFADAVLPTQLLLISVVCYIPGPLAGAGLASFGRPGLRSLAFGLTLLINISVFVVLVPRFGILGACLTGIVASALQSLFLVLAASRVLGIPAHRFVVPGPGDVALVWRESLRVLETLLTPLRGRLTGRKTAGRG</sequence>
<dbReference type="GO" id="GO:0005886">
    <property type="term" value="C:plasma membrane"/>
    <property type="evidence" value="ECO:0007669"/>
    <property type="project" value="UniProtKB-SubCell"/>
</dbReference>
<dbReference type="HOGENOM" id="CLU_596854_0_0_11"/>
<dbReference type="PANTHER" id="PTHR30250:SF11">
    <property type="entry name" value="O-ANTIGEN TRANSPORTER-RELATED"/>
    <property type="match status" value="1"/>
</dbReference>
<dbReference type="STRING" id="526225.Gobs_0406"/>
<feature type="transmembrane region" description="Helical" evidence="6">
    <location>
        <begin position="50"/>
        <end position="74"/>
    </location>
</feature>
<keyword evidence="4 6" id="KW-1133">Transmembrane helix</keyword>
<feature type="transmembrane region" description="Helical" evidence="6">
    <location>
        <begin position="86"/>
        <end position="111"/>
    </location>
</feature>
<evidence type="ECO:0000256" key="6">
    <source>
        <dbReference type="SAM" id="Phobius"/>
    </source>
</evidence>
<feature type="transmembrane region" description="Helical" evidence="6">
    <location>
        <begin position="178"/>
        <end position="199"/>
    </location>
</feature>
<feature type="transmembrane region" description="Helical" evidence="6">
    <location>
        <begin position="335"/>
        <end position="356"/>
    </location>
</feature>
<dbReference type="eggNOG" id="COG2244">
    <property type="taxonomic scope" value="Bacteria"/>
</dbReference>
<evidence type="ECO:0000256" key="5">
    <source>
        <dbReference type="ARBA" id="ARBA00023136"/>
    </source>
</evidence>
<evidence type="ECO:0000256" key="2">
    <source>
        <dbReference type="ARBA" id="ARBA00022475"/>
    </source>
</evidence>
<dbReference type="InterPro" id="IPR050833">
    <property type="entry name" value="Poly_Biosynth_Transport"/>
</dbReference>
<feature type="transmembrane region" description="Helical" evidence="6">
    <location>
        <begin position="386"/>
        <end position="408"/>
    </location>
</feature>
<dbReference type="AlphaFoldDB" id="D2S580"/>
<dbReference type="PROSITE" id="PS51318">
    <property type="entry name" value="TAT"/>
    <property type="match status" value="1"/>
</dbReference>
<evidence type="ECO:0000256" key="1">
    <source>
        <dbReference type="ARBA" id="ARBA00004651"/>
    </source>
</evidence>
<feature type="transmembrane region" description="Helical" evidence="6">
    <location>
        <begin position="150"/>
        <end position="172"/>
    </location>
</feature>
<evidence type="ECO:0000313" key="7">
    <source>
        <dbReference type="EMBL" id="ADB73191.1"/>
    </source>
</evidence>
<accession>D2S580</accession>
<feature type="transmembrane region" description="Helical" evidence="6">
    <location>
        <begin position="363"/>
        <end position="380"/>
    </location>
</feature>
<feature type="transmembrane region" description="Helical" evidence="6">
    <location>
        <begin position="117"/>
        <end position="138"/>
    </location>
</feature>
<keyword evidence="2" id="KW-1003">Cell membrane</keyword>
<organism evidence="7 8">
    <name type="scientific">Geodermatophilus obscurus (strain ATCC 25078 / DSM 43160 / JCM 3152 / CCUG 61914 / KCC A-0152 / KCTC 9177 / NBRC 13315 / NRRL B-3577 / G-20)</name>
    <dbReference type="NCBI Taxonomy" id="526225"/>
    <lineage>
        <taxon>Bacteria</taxon>
        <taxon>Bacillati</taxon>
        <taxon>Actinomycetota</taxon>
        <taxon>Actinomycetes</taxon>
        <taxon>Geodermatophilales</taxon>
        <taxon>Geodermatophilaceae</taxon>
        <taxon>Geodermatophilus</taxon>
    </lineage>
</organism>
<evidence type="ECO:0000256" key="4">
    <source>
        <dbReference type="ARBA" id="ARBA00022989"/>
    </source>
</evidence>
<feature type="transmembrane region" description="Helical" evidence="6">
    <location>
        <begin position="301"/>
        <end position="323"/>
    </location>
</feature>
<evidence type="ECO:0000313" key="8">
    <source>
        <dbReference type="Proteomes" id="UP000001382"/>
    </source>
</evidence>